<dbReference type="Pfam" id="PF09784">
    <property type="entry name" value="L31"/>
    <property type="match status" value="1"/>
</dbReference>
<name>A0A1L0CPV8_9ASCO</name>
<organism evidence="1 2">
    <name type="scientific">Hanseniaspora guilliermondii</name>
    <dbReference type="NCBI Taxonomy" id="56406"/>
    <lineage>
        <taxon>Eukaryota</taxon>
        <taxon>Fungi</taxon>
        <taxon>Dikarya</taxon>
        <taxon>Ascomycota</taxon>
        <taxon>Saccharomycotina</taxon>
        <taxon>Saccharomycetes</taxon>
        <taxon>Saccharomycodales</taxon>
        <taxon>Saccharomycodaceae</taxon>
        <taxon>Hanseniaspora</taxon>
    </lineage>
</organism>
<dbReference type="GO" id="GO:0005762">
    <property type="term" value="C:mitochondrial large ribosomal subunit"/>
    <property type="evidence" value="ECO:0007669"/>
    <property type="project" value="TreeGrafter"/>
</dbReference>
<gene>
    <name evidence="1" type="ORF">HGUI_02697</name>
</gene>
<dbReference type="AlphaFoldDB" id="A0A1L0CPV8"/>
<sequence>MFKQTCTLLSGIANRTRNTLNSSQKASQRKRMRQVDATIYNIREGLRMKVDLIPEAKAREEYWTALMKEYNFNRYFNPEYFQPEHTCTPLMKYFFLSKKSKNGYKSMNWARFKTKTSINRESPYQMLPNTMKITNKLQGGDLE</sequence>
<dbReference type="Proteomes" id="UP000183365">
    <property type="component" value="Unassembled WGS sequence"/>
</dbReference>
<evidence type="ECO:0000313" key="2">
    <source>
        <dbReference type="Proteomes" id="UP000183365"/>
    </source>
</evidence>
<dbReference type="GO" id="GO:0003735">
    <property type="term" value="F:structural constituent of ribosome"/>
    <property type="evidence" value="ECO:0007669"/>
    <property type="project" value="TreeGrafter"/>
</dbReference>
<accession>A0A1L0CPV8</accession>
<reference evidence="2" key="1">
    <citation type="submission" date="2016-11" db="EMBL/GenBank/DDBJ databases">
        <authorList>
            <person name="Guldener U."/>
        </authorList>
    </citation>
    <scope>NUCLEOTIDE SEQUENCE [LARGE SCALE GENOMIC DNA]</scope>
</reference>
<dbReference type="InterPro" id="IPR016340">
    <property type="entry name" value="Ribosomal_mL60"/>
</dbReference>
<keyword evidence="2" id="KW-1185">Reference proteome</keyword>
<protein>
    <submittedName>
        <fullName evidence="1">Uncharacterized protein</fullName>
    </submittedName>
</protein>
<evidence type="ECO:0000313" key="1">
    <source>
        <dbReference type="EMBL" id="SGZ40497.1"/>
    </source>
</evidence>
<proteinExistence type="predicted"/>
<dbReference type="VEuPathDB" id="FungiDB:HGUI_02697"/>
<dbReference type="EMBL" id="FQNF01000052">
    <property type="protein sequence ID" value="SGZ40497.1"/>
    <property type="molecule type" value="Genomic_DNA"/>
</dbReference>
<dbReference type="PANTHER" id="PTHR28271:SF1">
    <property type="entry name" value="LARGE RIBOSOMAL SUBUNIT PROTEIN ML60"/>
    <property type="match status" value="1"/>
</dbReference>
<dbReference type="OrthoDB" id="2332379at2759"/>
<dbReference type="PANTHER" id="PTHR28271">
    <property type="entry name" value="54S RIBOSOMAL PROTEIN L31, MITOCHONDRIAL"/>
    <property type="match status" value="1"/>
</dbReference>